<protein>
    <submittedName>
        <fullName evidence="1">Dipeptidase</fullName>
    </submittedName>
</protein>
<reference evidence="1 2" key="1">
    <citation type="submission" date="2021-06" db="EMBL/GenBank/DDBJ databases">
        <authorList>
            <person name="Sun Q."/>
            <person name="Li D."/>
        </authorList>
    </citation>
    <scope>NUCLEOTIDE SEQUENCE [LARGE SCALE GENOMIC DNA]</scope>
    <source>
        <strain evidence="1 2">MSJ-40</strain>
    </source>
</reference>
<dbReference type="Pfam" id="PF01244">
    <property type="entry name" value="Peptidase_M19"/>
    <property type="match status" value="1"/>
</dbReference>
<dbReference type="EMBL" id="JAHLPM010000001">
    <property type="protein sequence ID" value="MBU5436635.1"/>
    <property type="molecule type" value="Genomic_DNA"/>
</dbReference>
<dbReference type="PANTHER" id="PTHR10443">
    <property type="entry name" value="MICROSOMAL DIPEPTIDASE"/>
    <property type="match status" value="1"/>
</dbReference>
<dbReference type="Proteomes" id="UP000749471">
    <property type="component" value="Unassembled WGS sequence"/>
</dbReference>
<evidence type="ECO:0000313" key="2">
    <source>
        <dbReference type="Proteomes" id="UP000749471"/>
    </source>
</evidence>
<accession>A0ABS6E154</accession>
<keyword evidence="2" id="KW-1185">Reference proteome</keyword>
<dbReference type="CDD" id="cd01301">
    <property type="entry name" value="rDP_like"/>
    <property type="match status" value="1"/>
</dbReference>
<comment type="caution">
    <text evidence="1">The sequence shown here is derived from an EMBL/GenBank/DDBJ whole genome shotgun (WGS) entry which is preliminary data.</text>
</comment>
<dbReference type="PANTHER" id="PTHR10443:SF12">
    <property type="entry name" value="DIPEPTIDASE"/>
    <property type="match status" value="1"/>
</dbReference>
<dbReference type="RefSeq" id="WP_216515991.1">
    <property type="nucleotide sequence ID" value="NZ_JAHLPM010000001.1"/>
</dbReference>
<sequence length="323" mass="37012">MIFDIHGDIWTDVTTKRIDGVKDVIRTYHLDRFKKGNMAGGIFVIWADPPHDTRPRERFIESVRAMSSEIWQNQDIIKIIYNSNDFYKAVEENKLGILIGVEGLSSLGEDIEGLYSLYQIGIRHCSLTWNEENPLATGIDGDINRGLTKLGKEAIKIIEDLGIILDVSHANDKTFWDIYENTNKPFIASHSNCRSLCDVRRNLTDDQIRAIGEKDGLVGLNGFNKFVHKEREKQTVEYLASHVDHIVELIGIDHVAFGFDFFEYLEDNTTDSFVEGEYKGTIGLEDISKTDNLINVLRKRGYKEEDIEKISYKNFLNIMDKVL</sequence>
<dbReference type="PROSITE" id="PS51365">
    <property type="entry name" value="RENAL_DIPEPTIDASE_2"/>
    <property type="match status" value="1"/>
</dbReference>
<evidence type="ECO:0000313" key="1">
    <source>
        <dbReference type="EMBL" id="MBU5436635.1"/>
    </source>
</evidence>
<name>A0ABS6E154_9FIRM</name>
<organism evidence="1 2">
    <name type="scientific">Tissierella simiarum</name>
    <dbReference type="NCBI Taxonomy" id="2841534"/>
    <lineage>
        <taxon>Bacteria</taxon>
        <taxon>Bacillati</taxon>
        <taxon>Bacillota</taxon>
        <taxon>Tissierellia</taxon>
        <taxon>Tissierellales</taxon>
        <taxon>Tissierellaceae</taxon>
        <taxon>Tissierella</taxon>
    </lineage>
</organism>
<gene>
    <name evidence="1" type="ORF">KQI42_01370</name>
</gene>
<proteinExistence type="predicted"/>
<dbReference type="InterPro" id="IPR008257">
    <property type="entry name" value="Pept_M19"/>
</dbReference>